<dbReference type="HOGENOM" id="CLU_1172325_0_0_1"/>
<name>B8B691_ORYSI</name>
<evidence type="ECO:0000313" key="1">
    <source>
        <dbReference type="EMBL" id="EEC82044.1"/>
    </source>
</evidence>
<reference evidence="1 2" key="1">
    <citation type="journal article" date="2005" name="PLoS Biol.">
        <title>The genomes of Oryza sativa: a history of duplications.</title>
        <authorList>
            <person name="Yu J."/>
            <person name="Wang J."/>
            <person name="Lin W."/>
            <person name="Li S."/>
            <person name="Li H."/>
            <person name="Zhou J."/>
            <person name="Ni P."/>
            <person name="Dong W."/>
            <person name="Hu S."/>
            <person name="Zeng C."/>
            <person name="Zhang J."/>
            <person name="Zhang Y."/>
            <person name="Li R."/>
            <person name="Xu Z."/>
            <person name="Li S."/>
            <person name="Li X."/>
            <person name="Zheng H."/>
            <person name="Cong L."/>
            <person name="Lin L."/>
            <person name="Yin J."/>
            <person name="Geng J."/>
            <person name="Li G."/>
            <person name="Shi J."/>
            <person name="Liu J."/>
            <person name="Lv H."/>
            <person name="Li J."/>
            <person name="Wang J."/>
            <person name="Deng Y."/>
            <person name="Ran L."/>
            <person name="Shi X."/>
            <person name="Wang X."/>
            <person name="Wu Q."/>
            <person name="Li C."/>
            <person name="Ren X."/>
            <person name="Wang J."/>
            <person name="Wang X."/>
            <person name="Li D."/>
            <person name="Liu D."/>
            <person name="Zhang X."/>
            <person name="Ji Z."/>
            <person name="Zhao W."/>
            <person name="Sun Y."/>
            <person name="Zhang Z."/>
            <person name="Bao J."/>
            <person name="Han Y."/>
            <person name="Dong L."/>
            <person name="Ji J."/>
            <person name="Chen P."/>
            <person name="Wu S."/>
            <person name="Liu J."/>
            <person name="Xiao Y."/>
            <person name="Bu D."/>
            <person name="Tan J."/>
            <person name="Yang L."/>
            <person name="Ye C."/>
            <person name="Zhang J."/>
            <person name="Xu J."/>
            <person name="Zhou Y."/>
            <person name="Yu Y."/>
            <person name="Zhang B."/>
            <person name="Zhuang S."/>
            <person name="Wei H."/>
            <person name="Liu B."/>
            <person name="Lei M."/>
            <person name="Yu H."/>
            <person name="Li Y."/>
            <person name="Xu H."/>
            <person name="Wei S."/>
            <person name="He X."/>
            <person name="Fang L."/>
            <person name="Zhang Z."/>
            <person name="Zhang Y."/>
            <person name="Huang X."/>
            <person name="Su Z."/>
            <person name="Tong W."/>
            <person name="Li J."/>
            <person name="Tong Z."/>
            <person name="Li S."/>
            <person name="Ye J."/>
            <person name="Wang L."/>
            <person name="Fang L."/>
            <person name="Lei T."/>
            <person name="Chen C."/>
            <person name="Chen H."/>
            <person name="Xu Z."/>
            <person name="Li H."/>
            <person name="Huang H."/>
            <person name="Zhang F."/>
            <person name="Xu H."/>
            <person name="Li N."/>
            <person name="Zhao C."/>
            <person name="Li S."/>
            <person name="Dong L."/>
            <person name="Huang Y."/>
            <person name="Li L."/>
            <person name="Xi Y."/>
            <person name="Qi Q."/>
            <person name="Li W."/>
            <person name="Zhang B."/>
            <person name="Hu W."/>
            <person name="Zhang Y."/>
            <person name="Tian X."/>
            <person name="Jiao Y."/>
            <person name="Liang X."/>
            <person name="Jin J."/>
            <person name="Gao L."/>
            <person name="Zheng W."/>
            <person name="Hao B."/>
            <person name="Liu S."/>
            <person name="Wang W."/>
            <person name="Yuan L."/>
            <person name="Cao M."/>
            <person name="McDermott J."/>
            <person name="Samudrala R."/>
            <person name="Wang J."/>
            <person name="Wong G.K."/>
            <person name="Yang H."/>
        </authorList>
    </citation>
    <scope>NUCLEOTIDE SEQUENCE [LARGE SCALE GENOMIC DNA]</scope>
    <source>
        <strain evidence="2">cv. 93-11</strain>
    </source>
</reference>
<evidence type="ECO:0000313" key="2">
    <source>
        <dbReference type="Proteomes" id="UP000007015"/>
    </source>
</evidence>
<protein>
    <submittedName>
        <fullName evidence="1">Uncharacterized protein</fullName>
    </submittedName>
</protein>
<sequence length="237" mass="26459">MAAALDLGPRGWACLGCVWRPGKRMRCREGDRQRRLTLAPRPASPTTGSRYRCLSLEGEGEGEVAGEEEDASSANEQGTFALSLLTGVSQDTQTTIKSVDELKEDFWSQLGYPKESRWWEQDSMPADNKTSPPPCAILRTPRWPAAQRCHPGARLLHHRTRTARFRGTDKDRERFRLLLLRKTQDGKEGTMTKIIGAHRMLDVDIRTRQATIVARISRAGASTGNTEDRNTVLSITG</sequence>
<proteinExistence type="predicted"/>
<organism evidence="1 2">
    <name type="scientific">Oryza sativa subsp. indica</name>
    <name type="common">Rice</name>
    <dbReference type="NCBI Taxonomy" id="39946"/>
    <lineage>
        <taxon>Eukaryota</taxon>
        <taxon>Viridiplantae</taxon>
        <taxon>Streptophyta</taxon>
        <taxon>Embryophyta</taxon>
        <taxon>Tracheophyta</taxon>
        <taxon>Spermatophyta</taxon>
        <taxon>Magnoliopsida</taxon>
        <taxon>Liliopsida</taxon>
        <taxon>Poales</taxon>
        <taxon>Poaceae</taxon>
        <taxon>BOP clade</taxon>
        <taxon>Oryzoideae</taxon>
        <taxon>Oryzeae</taxon>
        <taxon>Oryzinae</taxon>
        <taxon>Oryza</taxon>
        <taxon>Oryza sativa</taxon>
    </lineage>
</organism>
<dbReference type="AlphaFoldDB" id="B8B691"/>
<gene>
    <name evidence="1" type="ORF">OsI_26020</name>
</gene>
<dbReference type="Gramene" id="BGIOSGA025710-TA">
    <property type="protein sequence ID" value="BGIOSGA025710-PA"/>
    <property type="gene ID" value="BGIOSGA025710"/>
</dbReference>
<keyword evidence="2" id="KW-1185">Reference proteome</keyword>
<dbReference type="EMBL" id="CM000132">
    <property type="protein sequence ID" value="EEC82044.1"/>
    <property type="molecule type" value="Genomic_DNA"/>
</dbReference>
<accession>B8B691</accession>
<dbReference type="Proteomes" id="UP000007015">
    <property type="component" value="Chromosome 7"/>
</dbReference>